<accession>A0A220MIM0</accession>
<dbReference type="EMBL" id="CP018145">
    <property type="protein sequence ID" value="ASJ54871.1"/>
    <property type="molecule type" value="Genomic_DNA"/>
</dbReference>
<dbReference type="Proteomes" id="UP000197781">
    <property type="component" value="Chromosome"/>
</dbReference>
<name>A0A220MIM0_9BACL</name>
<protein>
    <submittedName>
        <fullName evidence="1">Uncharacterized protein</fullName>
    </submittedName>
</protein>
<sequence length="270" mass="30674">MIPENVSELMTKAQLYQSFTLSDDTEIDALYEFLFMDSKYDCFCTECEKDSTFRVVASRDYPKTIGVNQMLESRLATLQGLQVVGSFCMRNSTHHMVHLFIVIDTSVVKVGQYPSIADISSPSIKKYRKILGEEKYREFSKAIGLASHGVGIGSFIYLRRILESLIEEAHDAAKEVPGWNDEEYQQARVTEKIVMLKEHLPTFLVENKGMYSILSKGVHELSEAECNEIFPAMQIGIELILDERIEKLEKEEKIRIASKNVASILGKLKS</sequence>
<proteinExistence type="predicted"/>
<evidence type="ECO:0000313" key="2">
    <source>
        <dbReference type="Proteomes" id="UP000197781"/>
    </source>
</evidence>
<dbReference type="AlphaFoldDB" id="A0A220MIM0"/>
<dbReference type="RefSeq" id="WP_088908577.1">
    <property type="nucleotide sequence ID" value="NZ_CP018145.1"/>
</dbReference>
<dbReference type="KEGG" id="bfm:BP422_15630"/>
<evidence type="ECO:0000313" key="1">
    <source>
        <dbReference type="EMBL" id="ASJ54871.1"/>
    </source>
</evidence>
<reference evidence="1 2" key="1">
    <citation type="submission" date="2016-11" db="EMBL/GenBank/DDBJ databases">
        <authorList>
            <person name="Jaros S."/>
            <person name="Januszkiewicz K."/>
            <person name="Wedrychowicz H."/>
        </authorList>
    </citation>
    <scope>NUCLEOTIDE SEQUENCE [LARGE SCALE GENOMIC DNA]</scope>
    <source>
        <strain evidence="1 2">NF2</strain>
    </source>
</reference>
<gene>
    <name evidence="1" type="ORF">BP422_15630</name>
</gene>
<organism evidence="1 2">
    <name type="scientific">Brevibacillus formosus</name>
    <dbReference type="NCBI Taxonomy" id="54913"/>
    <lineage>
        <taxon>Bacteria</taxon>
        <taxon>Bacillati</taxon>
        <taxon>Bacillota</taxon>
        <taxon>Bacilli</taxon>
        <taxon>Bacillales</taxon>
        <taxon>Paenibacillaceae</taxon>
        <taxon>Brevibacillus</taxon>
    </lineage>
</organism>